<dbReference type="Pfam" id="PF08818">
    <property type="entry name" value="DUF1801"/>
    <property type="match status" value="1"/>
</dbReference>
<dbReference type="SUPFAM" id="SSF159888">
    <property type="entry name" value="YdhG-like"/>
    <property type="match status" value="1"/>
</dbReference>
<evidence type="ECO:0000313" key="2">
    <source>
        <dbReference type="EMBL" id="MBA9084949.1"/>
    </source>
</evidence>
<organism evidence="2 3">
    <name type="scientific">Fontibacillus solani</name>
    <dbReference type="NCBI Taxonomy" id="1572857"/>
    <lineage>
        <taxon>Bacteria</taxon>
        <taxon>Bacillati</taxon>
        <taxon>Bacillota</taxon>
        <taxon>Bacilli</taxon>
        <taxon>Bacillales</taxon>
        <taxon>Paenibacillaceae</taxon>
        <taxon>Fontibacillus</taxon>
    </lineage>
</organism>
<dbReference type="EMBL" id="JACJIP010000007">
    <property type="protein sequence ID" value="MBA9084949.1"/>
    <property type="molecule type" value="Genomic_DNA"/>
</dbReference>
<dbReference type="Gene3D" id="3.90.1150.200">
    <property type="match status" value="1"/>
</dbReference>
<name>A0A7W3XQX6_9BACL</name>
<comment type="caution">
    <text evidence="2">The sequence shown here is derived from an EMBL/GenBank/DDBJ whole genome shotgun (WGS) entry which is preliminary data.</text>
</comment>
<dbReference type="AlphaFoldDB" id="A0A7W3XQX6"/>
<proteinExistence type="predicted"/>
<sequence length="130" mass="14682">MEDNKAAFSSIDEYISNFPTEVQDKLQAIRQVIREEAPEANEKISYQMPTFALHGNLVHFAAFKNHIGFYPGASGISAFQDELSIYKNAKGSVQFPIQSSPPYELISQIVKFRVAENTQRAEAKMKKKSH</sequence>
<feature type="domain" description="YdhG-like" evidence="1">
    <location>
        <begin position="23"/>
        <end position="114"/>
    </location>
</feature>
<keyword evidence="3" id="KW-1185">Reference proteome</keyword>
<evidence type="ECO:0000259" key="1">
    <source>
        <dbReference type="Pfam" id="PF08818"/>
    </source>
</evidence>
<reference evidence="2 3" key="1">
    <citation type="submission" date="2020-08" db="EMBL/GenBank/DDBJ databases">
        <title>Genomic Encyclopedia of Type Strains, Phase III (KMG-III): the genomes of soil and plant-associated and newly described type strains.</title>
        <authorList>
            <person name="Whitman W."/>
        </authorList>
    </citation>
    <scope>NUCLEOTIDE SEQUENCE [LARGE SCALE GENOMIC DNA]</scope>
    <source>
        <strain evidence="2 3">CECT 8693</strain>
    </source>
</reference>
<protein>
    <submittedName>
        <fullName evidence="2">Uncharacterized protein YdhG (YjbR/CyaY superfamily)</fullName>
    </submittedName>
</protein>
<dbReference type="InterPro" id="IPR014922">
    <property type="entry name" value="YdhG-like"/>
</dbReference>
<gene>
    <name evidence="2" type="ORF">FHR92_001411</name>
</gene>
<accession>A0A7W3XQX6</accession>
<dbReference type="Proteomes" id="UP000567067">
    <property type="component" value="Unassembled WGS sequence"/>
</dbReference>
<evidence type="ECO:0000313" key="3">
    <source>
        <dbReference type="Proteomes" id="UP000567067"/>
    </source>
</evidence>
<dbReference type="RefSeq" id="WP_182534922.1">
    <property type="nucleotide sequence ID" value="NZ_JACJIP010000007.1"/>
</dbReference>